<evidence type="ECO:0000259" key="5">
    <source>
        <dbReference type="SMART" id="SM00743"/>
    </source>
</evidence>
<name>A0AA89AWV5_9ASTE</name>
<evidence type="ECO:0000313" key="6">
    <source>
        <dbReference type="EMBL" id="KAK3020069.1"/>
    </source>
</evidence>
<feature type="domain" description="Agenet" evidence="5">
    <location>
        <begin position="177"/>
        <end position="242"/>
    </location>
</feature>
<feature type="coiled-coil region" evidence="3">
    <location>
        <begin position="931"/>
        <end position="965"/>
    </location>
</feature>
<sequence length="1002" mass="112589">MKRSSGISTSSGGVKAEELFPTGSRVEVSSDDDGFRDAWYVATVLHPPSTPNHIKRRRRSSDNSDKFLVQYETLLADEGSKEPLTEYVGRSFVRPLSMHDDSEYEFKRYDVVEAAHRDGWWTGVVTKVVEGGSASRYVVYFKNPPDEIEFRRSDLRVHRDWVDREWVRPQNQGTIGVLFSTGTAVEVSFDGQHSRDTWHLATVLRETGKNTFLVEYQNLGTGDETETTVDSHHIRPCPPRLEDKEFVLLEKVDAFYDYGWWSGNIVKILEDRSHIGLSGLKWCHSFLLSHASTDLPLIFPLPVNVVYGKMTLMEVEVPLSDSQEHTGMAISLITPAFLTPDLNEIEQSPPCNEKPPSHRMTSTLKKLRQEASDSDYIRVLKKLSEGNATQATLPVTPTPASARAELSGFAAFATHATGDTGTAWSRRAMMASERTKSPLGREVVSQISCSELWFIVNPLLASGTPVIETMQQKVGLLENEAPIVCRSKRSAKRPHARPIRKGKSQVERSVSSAKGKDGDVMGYGAEERVERECINGEVGMSVNLVAENPNHLLGKDHKASLMFMMNQKLQLINPVVEVIKGGESIQSMKREGVQELPVEKTICSMEGRHHGAGSAPDQMVVVECETNEAVAQTPVVKFSRKEGSPNKYHFQLSREYLKLPSDDDKLLSCLHKHKDSILKMSLGKKDKQPNQGEERGRFRRINENLSKRQGRRSTILEIVPLIQDSQDAIREEPYEVVEAVEKENSEKINDEMPSDIFDDQPLLTWLEGMQGHTNIDDSRVLSVRNVDLSDRGDDVAVSSPLIASSDDGLNKNQSLPFLKCSPLWKAIESMEVYKKMPQMPHFSSFRECKDESREGLAISCMVTFATVVEKASNLQFSSPRTNIDSYLETLGQLEVHGFNVEAVRARLNEMLSNKDVGGQLKTESKEVETHIMAHTVEKADLEKQINRINEQMRQLKEKLVLATTSKEIKDAEIATLESKRDFLREGILSAQRHFERLAASPW</sequence>
<feature type="domain" description="Agenet" evidence="5">
    <location>
        <begin position="18"/>
        <end position="101"/>
    </location>
</feature>
<dbReference type="CDD" id="cd20406">
    <property type="entry name" value="Tudor_Agenet_AtDUF_rpt2_4"/>
    <property type="match status" value="1"/>
</dbReference>
<accession>A0AA89AWV5</accession>
<dbReference type="Pfam" id="PF05266">
    <property type="entry name" value="DUF724"/>
    <property type="match status" value="1"/>
</dbReference>
<feature type="compositionally biased region" description="Basic residues" evidence="4">
    <location>
        <begin position="488"/>
        <end position="503"/>
    </location>
</feature>
<reference evidence="6" key="1">
    <citation type="submission" date="2022-12" db="EMBL/GenBank/DDBJ databases">
        <title>Draft genome assemblies for two species of Escallonia (Escalloniales).</title>
        <authorList>
            <person name="Chanderbali A."/>
            <person name="Dervinis C."/>
            <person name="Anghel I."/>
            <person name="Soltis D."/>
            <person name="Soltis P."/>
            <person name="Zapata F."/>
        </authorList>
    </citation>
    <scope>NUCLEOTIDE SEQUENCE</scope>
    <source>
        <strain evidence="6">UCBG64.0493</strain>
        <tissue evidence="6">Leaf</tissue>
    </source>
</reference>
<proteinExistence type="predicted"/>
<protein>
    <recommendedName>
        <fullName evidence="5">Agenet domain-containing protein</fullName>
    </recommendedName>
</protein>
<evidence type="ECO:0000256" key="1">
    <source>
        <dbReference type="ARBA" id="ARBA00022448"/>
    </source>
</evidence>
<dbReference type="EMBL" id="JAVXUP010000835">
    <property type="protein sequence ID" value="KAK3020069.1"/>
    <property type="molecule type" value="Genomic_DNA"/>
</dbReference>
<dbReference type="Pfam" id="PF05641">
    <property type="entry name" value="Agenet"/>
    <property type="match status" value="3"/>
</dbReference>
<dbReference type="InterPro" id="IPR008395">
    <property type="entry name" value="Agenet-like_dom"/>
</dbReference>
<evidence type="ECO:0000256" key="2">
    <source>
        <dbReference type="ARBA" id="ARBA00022604"/>
    </source>
</evidence>
<dbReference type="InterPro" id="IPR007930">
    <property type="entry name" value="DUF724"/>
</dbReference>
<dbReference type="SMART" id="SM00743">
    <property type="entry name" value="Agenet"/>
    <property type="match status" value="4"/>
</dbReference>
<keyword evidence="1" id="KW-0813">Transport</keyword>
<evidence type="ECO:0000313" key="7">
    <source>
        <dbReference type="Proteomes" id="UP001188597"/>
    </source>
</evidence>
<gene>
    <name evidence="6" type="ORF">RJ639_004069</name>
</gene>
<feature type="region of interest" description="Disordered" evidence="4">
    <location>
        <begin position="1"/>
        <end position="30"/>
    </location>
</feature>
<feature type="region of interest" description="Disordered" evidence="4">
    <location>
        <begin position="488"/>
        <end position="519"/>
    </location>
</feature>
<evidence type="ECO:0000256" key="3">
    <source>
        <dbReference type="SAM" id="Coils"/>
    </source>
</evidence>
<feature type="domain" description="Agenet" evidence="5">
    <location>
        <begin position="104"/>
        <end position="163"/>
    </location>
</feature>
<organism evidence="6 7">
    <name type="scientific">Escallonia herrerae</name>
    <dbReference type="NCBI Taxonomy" id="1293975"/>
    <lineage>
        <taxon>Eukaryota</taxon>
        <taxon>Viridiplantae</taxon>
        <taxon>Streptophyta</taxon>
        <taxon>Embryophyta</taxon>
        <taxon>Tracheophyta</taxon>
        <taxon>Spermatophyta</taxon>
        <taxon>Magnoliopsida</taxon>
        <taxon>eudicotyledons</taxon>
        <taxon>Gunneridae</taxon>
        <taxon>Pentapetalae</taxon>
        <taxon>asterids</taxon>
        <taxon>campanulids</taxon>
        <taxon>Escalloniales</taxon>
        <taxon>Escalloniaceae</taxon>
        <taxon>Escallonia</taxon>
    </lineage>
</organism>
<feature type="compositionally biased region" description="Polar residues" evidence="4">
    <location>
        <begin position="1"/>
        <end position="12"/>
    </location>
</feature>
<keyword evidence="2" id="KW-0341">Growth regulation</keyword>
<comment type="caution">
    <text evidence="6">The sequence shown here is derived from an EMBL/GenBank/DDBJ whole genome shotgun (WGS) entry which is preliminary data.</text>
</comment>
<dbReference type="PANTHER" id="PTHR31917:SF153">
    <property type="entry name" value="DUF724 DOMAIN-CONTAINING PROTEIN 3-RELATED"/>
    <property type="match status" value="1"/>
</dbReference>
<evidence type="ECO:0000256" key="4">
    <source>
        <dbReference type="SAM" id="MobiDB-lite"/>
    </source>
</evidence>
<dbReference type="Proteomes" id="UP001188597">
    <property type="component" value="Unassembled WGS sequence"/>
</dbReference>
<keyword evidence="7" id="KW-1185">Reference proteome</keyword>
<dbReference type="PANTHER" id="PTHR31917">
    <property type="entry name" value="AGENET DOMAIN-CONTAINING PROTEIN-RELATED"/>
    <property type="match status" value="1"/>
</dbReference>
<dbReference type="CDD" id="cd20405">
    <property type="entry name" value="Tudor_Agenet_AtDUF_rpt1_3"/>
    <property type="match status" value="2"/>
</dbReference>
<dbReference type="InterPro" id="IPR014002">
    <property type="entry name" value="Agenet_dom_plant"/>
</dbReference>
<dbReference type="AlphaFoldDB" id="A0AA89AWV5"/>
<feature type="domain" description="Agenet" evidence="5">
    <location>
        <begin position="244"/>
        <end position="295"/>
    </location>
</feature>
<keyword evidence="3" id="KW-0175">Coiled coil</keyword>